<name>A0AA88IW40_FICCA</name>
<sequence>MNDGCQWRKYGQKIAKGNPCPRAYYRCTVAPGCPVRKQVQRCLEDMSILITTYEGTHNHPLPVGATAMASTASATAASFMLVDSSNPYSDHSSFSSFHQSNGLPYSNSPQMILNPMSQYSSNIRTINPNDPSKGIVLDLTNTPQFPLPAASSLLQSSHHQPGNFNWINPSKFPNLMQNGTNQSVTGGLLASARGLEERVWRSGTSGEEKKSMAENVTAIAADPKFRVAVAAAITSLINKESQTAKNPIGSTGSTTFDHTKDGESSTGYASNSNNWVLETFPGNGKVIRQTP</sequence>
<dbReference type="InterPro" id="IPR036576">
    <property type="entry name" value="WRKY_dom_sf"/>
</dbReference>
<dbReference type="InterPro" id="IPR003657">
    <property type="entry name" value="WRKY_dom"/>
</dbReference>
<feature type="domain" description="WRKY" evidence="7">
    <location>
        <begin position="1"/>
        <end position="62"/>
    </location>
</feature>
<comment type="caution">
    <text evidence="8">The sequence shown here is derived from an EMBL/GenBank/DDBJ whole genome shotgun (WGS) entry which is preliminary data.</text>
</comment>
<dbReference type="Gene3D" id="2.20.25.80">
    <property type="entry name" value="WRKY domain"/>
    <property type="match status" value="1"/>
</dbReference>
<dbReference type="PANTHER" id="PTHR31429:SF54">
    <property type="entry name" value="WRKY TRANSCRIPTION FACTOR 9-RELATED"/>
    <property type="match status" value="1"/>
</dbReference>
<evidence type="ECO:0000256" key="6">
    <source>
        <dbReference type="SAM" id="MobiDB-lite"/>
    </source>
</evidence>
<feature type="region of interest" description="Disordered" evidence="6">
    <location>
        <begin position="241"/>
        <end position="270"/>
    </location>
</feature>
<keyword evidence="2" id="KW-0805">Transcription regulation</keyword>
<keyword evidence="3" id="KW-0238">DNA-binding</keyword>
<dbReference type="InterPro" id="IPR044810">
    <property type="entry name" value="WRKY_plant"/>
</dbReference>
<evidence type="ECO:0000256" key="1">
    <source>
        <dbReference type="ARBA" id="ARBA00004123"/>
    </source>
</evidence>
<dbReference type="SUPFAM" id="SSF118290">
    <property type="entry name" value="WRKY DNA-binding domain"/>
    <property type="match status" value="1"/>
</dbReference>
<accession>A0AA88IW40</accession>
<evidence type="ECO:0000256" key="4">
    <source>
        <dbReference type="ARBA" id="ARBA00023163"/>
    </source>
</evidence>
<evidence type="ECO:0000256" key="3">
    <source>
        <dbReference type="ARBA" id="ARBA00023125"/>
    </source>
</evidence>
<dbReference type="PANTHER" id="PTHR31429">
    <property type="entry name" value="WRKY TRANSCRIPTION FACTOR 36-RELATED"/>
    <property type="match status" value="1"/>
</dbReference>
<keyword evidence="4" id="KW-0804">Transcription</keyword>
<dbReference type="SMART" id="SM00774">
    <property type="entry name" value="WRKY"/>
    <property type="match status" value="1"/>
</dbReference>
<dbReference type="PROSITE" id="PS50811">
    <property type="entry name" value="WRKY"/>
    <property type="match status" value="1"/>
</dbReference>
<dbReference type="AlphaFoldDB" id="A0AA88IW40"/>
<evidence type="ECO:0000256" key="5">
    <source>
        <dbReference type="ARBA" id="ARBA00023242"/>
    </source>
</evidence>
<evidence type="ECO:0000313" key="9">
    <source>
        <dbReference type="Proteomes" id="UP001187192"/>
    </source>
</evidence>
<proteinExistence type="predicted"/>
<organism evidence="8 9">
    <name type="scientific">Ficus carica</name>
    <name type="common">Common fig</name>
    <dbReference type="NCBI Taxonomy" id="3494"/>
    <lineage>
        <taxon>Eukaryota</taxon>
        <taxon>Viridiplantae</taxon>
        <taxon>Streptophyta</taxon>
        <taxon>Embryophyta</taxon>
        <taxon>Tracheophyta</taxon>
        <taxon>Spermatophyta</taxon>
        <taxon>Magnoliopsida</taxon>
        <taxon>eudicotyledons</taxon>
        <taxon>Gunneridae</taxon>
        <taxon>Pentapetalae</taxon>
        <taxon>rosids</taxon>
        <taxon>fabids</taxon>
        <taxon>Rosales</taxon>
        <taxon>Moraceae</taxon>
        <taxon>Ficeae</taxon>
        <taxon>Ficus</taxon>
    </lineage>
</organism>
<dbReference type="EMBL" id="BTGU01000083">
    <property type="protein sequence ID" value="GMN59043.1"/>
    <property type="molecule type" value="Genomic_DNA"/>
</dbReference>
<dbReference type="GO" id="GO:0003700">
    <property type="term" value="F:DNA-binding transcription factor activity"/>
    <property type="evidence" value="ECO:0007669"/>
    <property type="project" value="InterPro"/>
</dbReference>
<dbReference type="GO" id="GO:0043565">
    <property type="term" value="F:sequence-specific DNA binding"/>
    <property type="evidence" value="ECO:0007669"/>
    <property type="project" value="InterPro"/>
</dbReference>
<dbReference type="GO" id="GO:0005634">
    <property type="term" value="C:nucleus"/>
    <property type="evidence" value="ECO:0007669"/>
    <property type="project" value="UniProtKB-SubCell"/>
</dbReference>
<dbReference type="Pfam" id="PF03106">
    <property type="entry name" value="WRKY"/>
    <property type="match status" value="1"/>
</dbReference>
<evidence type="ECO:0000256" key="2">
    <source>
        <dbReference type="ARBA" id="ARBA00023015"/>
    </source>
</evidence>
<gene>
    <name evidence="8" type="ORF">TIFTF001_028134</name>
</gene>
<evidence type="ECO:0000313" key="8">
    <source>
        <dbReference type="EMBL" id="GMN59043.1"/>
    </source>
</evidence>
<dbReference type="Proteomes" id="UP001187192">
    <property type="component" value="Unassembled WGS sequence"/>
</dbReference>
<keyword evidence="5" id="KW-0539">Nucleus</keyword>
<comment type="subcellular location">
    <subcellularLocation>
        <location evidence="1">Nucleus</location>
    </subcellularLocation>
</comment>
<protein>
    <recommendedName>
        <fullName evidence="7">WRKY domain-containing protein</fullName>
    </recommendedName>
</protein>
<reference evidence="8" key="1">
    <citation type="submission" date="2023-07" db="EMBL/GenBank/DDBJ databases">
        <title>draft genome sequence of fig (Ficus carica).</title>
        <authorList>
            <person name="Takahashi T."/>
            <person name="Nishimura K."/>
        </authorList>
    </citation>
    <scope>NUCLEOTIDE SEQUENCE</scope>
</reference>
<feature type="compositionally biased region" description="Polar residues" evidence="6">
    <location>
        <begin position="241"/>
        <end position="256"/>
    </location>
</feature>
<evidence type="ECO:0000259" key="7">
    <source>
        <dbReference type="PROSITE" id="PS50811"/>
    </source>
</evidence>
<keyword evidence="9" id="KW-1185">Reference proteome</keyword>